<protein>
    <submittedName>
        <fullName evidence="1">Uncharacterized protein</fullName>
    </submittedName>
</protein>
<proteinExistence type="predicted"/>
<evidence type="ECO:0000313" key="2">
    <source>
        <dbReference type="Proteomes" id="UP001610631"/>
    </source>
</evidence>
<keyword evidence="2" id="KW-1185">Reference proteome</keyword>
<gene>
    <name evidence="1" type="ORF">WDV06_36850</name>
</gene>
<sequence length="143" mass="15402">YLAAQGALVEWFAFGPPHAGLPRDNFGLEVFKADGSLAYSSAWLPLRIIGEVSNQSSSSLQFNGPAGRKLGVAHVIDSFNQSDPIPAGTWRVTGGGSLHQVVGSQVTLSTAQIYDTIWGTRPPFPTSYNQPRAQHMVVDLTDY</sequence>
<evidence type="ECO:0000313" key="1">
    <source>
        <dbReference type="EMBL" id="MFH7600624.1"/>
    </source>
</evidence>
<dbReference type="EMBL" id="JBBDHD010000294">
    <property type="protein sequence ID" value="MFH7600624.1"/>
    <property type="molecule type" value="Genomic_DNA"/>
</dbReference>
<organism evidence="1 2">
    <name type="scientific">Streptomyces racemochromogenes</name>
    <dbReference type="NCBI Taxonomy" id="67353"/>
    <lineage>
        <taxon>Bacteria</taxon>
        <taxon>Bacillati</taxon>
        <taxon>Actinomycetota</taxon>
        <taxon>Actinomycetes</taxon>
        <taxon>Kitasatosporales</taxon>
        <taxon>Streptomycetaceae</taxon>
        <taxon>Streptomyces</taxon>
    </lineage>
</organism>
<dbReference type="RefSeq" id="WP_395514161.1">
    <property type="nucleotide sequence ID" value="NZ_JBBDHD010000294.1"/>
</dbReference>
<dbReference type="Proteomes" id="UP001610631">
    <property type="component" value="Unassembled WGS sequence"/>
</dbReference>
<accession>A0ABW7PQC2</accession>
<reference evidence="1 2" key="1">
    <citation type="submission" date="2024-03" db="EMBL/GenBank/DDBJ databases">
        <title>Whole genome sequencing of Streptomyces racemochromogenes, to identify antimicrobial biosynthetic gene clusters.</title>
        <authorList>
            <person name="Suryawanshi P."/>
            <person name="Krishnaraj P.U."/>
            <person name="Arun Y.P."/>
            <person name="Suryawanshi M.P."/>
            <person name="Rakshit O."/>
        </authorList>
    </citation>
    <scope>NUCLEOTIDE SEQUENCE [LARGE SCALE GENOMIC DNA]</scope>
    <source>
        <strain evidence="1 2">AUDT626</strain>
    </source>
</reference>
<name>A0ABW7PQC2_9ACTN</name>
<feature type="non-terminal residue" evidence="1">
    <location>
        <position position="1"/>
    </location>
</feature>
<comment type="caution">
    <text evidence="1">The sequence shown here is derived from an EMBL/GenBank/DDBJ whole genome shotgun (WGS) entry which is preliminary data.</text>
</comment>